<evidence type="ECO:0000256" key="8">
    <source>
        <dbReference type="ARBA" id="ARBA00022679"/>
    </source>
</evidence>
<dbReference type="PANTHER" id="PTHR45825:SF11">
    <property type="entry name" value="ALPHA AMYLASE DOMAIN-CONTAINING PROTEIN"/>
    <property type="match status" value="1"/>
</dbReference>
<dbReference type="GO" id="GO:0009011">
    <property type="term" value="F:alpha-1,4-glucan glucosyltransferase (ADP-glucose donor) activity"/>
    <property type="evidence" value="ECO:0007669"/>
    <property type="project" value="UniProtKB-UniRule"/>
</dbReference>
<keyword evidence="7 11" id="KW-0328">Glycosyltransferase</keyword>
<feature type="domain" description="Glycosyl transferase family 1" evidence="12">
    <location>
        <begin position="300"/>
        <end position="445"/>
    </location>
</feature>
<dbReference type="Gene3D" id="3.40.50.2000">
    <property type="entry name" value="Glycogen Phosphorylase B"/>
    <property type="match status" value="2"/>
</dbReference>
<feature type="domain" description="Starch synthase catalytic" evidence="13">
    <location>
        <begin position="4"/>
        <end position="243"/>
    </location>
</feature>
<dbReference type="NCBIfam" id="TIGR02095">
    <property type="entry name" value="glgA"/>
    <property type="match status" value="1"/>
</dbReference>
<dbReference type="UniPathway" id="UPA00164"/>
<evidence type="ECO:0000259" key="12">
    <source>
        <dbReference type="Pfam" id="PF00534"/>
    </source>
</evidence>
<dbReference type="EMBL" id="BLJN01000001">
    <property type="protein sequence ID" value="GFE79009.1"/>
    <property type="molecule type" value="Genomic_DNA"/>
</dbReference>
<organism evidence="14 15">
    <name type="scientific">Steroidobacter agaridevorans</name>
    <dbReference type="NCBI Taxonomy" id="2695856"/>
    <lineage>
        <taxon>Bacteria</taxon>
        <taxon>Pseudomonadati</taxon>
        <taxon>Pseudomonadota</taxon>
        <taxon>Gammaproteobacteria</taxon>
        <taxon>Steroidobacterales</taxon>
        <taxon>Steroidobacteraceae</taxon>
        <taxon>Steroidobacter</taxon>
    </lineage>
</organism>
<proteinExistence type="inferred from homology"/>
<dbReference type="GO" id="GO:0004373">
    <property type="term" value="F:alpha-1,4-glucan glucosyltransferase (UDP-glucose donor) activity"/>
    <property type="evidence" value="ECO:0007669"/>
    <property type="project" value="InterPro"/>
</dbReference>
<dbReference type="GO" id="GO:0005829">
    <property type="term" value="C:cytosol"/>
    <property type="evidence" value="ECO:0007669"/>
    <property type="project" value="TreeGrafter"/>
</dbReference>
<dbReference type="CDD" id="cd03791">
    <property type="entry name" value="GT5_Glycogen_synthase_DULL1-like"/>
    <property type="match status" value="1"/>
</dbReference>
<evidence type="ECO:0000256" key="1">
    <source>
        <dbReference type="ARBA" id="ARBA00001478"/>
    </source>
</evidence>
<dbReference type="AlphaFoldDB" id="A0A829Y6Z9"/>
<feature type="binding site" evidence="11">
    <location>
        <position position="17"/>
    </location>
    <ligand>
        <name>ADP-alpha-D-glucose</name>
        <dbReference type="ChEBI" id="CHEBI:57498"/>
    </ligand>
</feature>
<keyword evidence="8 11" id="KW-0808">Transferase</keyword>
<keyword evidence="15" id="KW-1185">Reference proteome</keyword>
<keyword evidence="9 11" id="KW-0320">Glycogen biosynthesis</keyword>
<protein>
    <recommendedName>
        <fullName evidence="6 11">Glycogen synthase</fullName>
        <ecNumber evidence="5 11">2.4.1.21</ecNumber>
    </recommendedName>
    <alternativeName>
        <fullName evidence="10 11">Starch [bacterial glycogen] synthase</fullName>
    </alternativeName>
</protein>
<comment type="pathway">
    <text evidence="3 11">Glycan biosynthesis; glycogen biosynthesis.</text>
</comment>
<evidence type="ECO:0000256" key="11">
    <source>
        <dbReference type="HAMAP-Rule" id="MF_00484"/>
    </source>
</evidence>
<accession>A0A829Y6Z9</accession>
<gene>
    <name evidence="14" type="primary">glgA1</name>
    <name evidence="11" type="synonym">glgA</name>
    <name evidence="14" type="ORF">GCM10011487_10090</name>
</gene>
<evidence type="ECO:0000256" key="10">
    <source>
        <dbReference type="ARBA" id="ARBA00031722"/>
    </source>
</evidence>
<dbReference type="SUPFAM" id="SSF53756">
    <property type="entry name" value="UDP-Glycosyltransferase/glycogen phosphorylase"/>
    <property type="match status" value="1"/>
</dbReference>
<dbReference type="HAMAP" id="MF_00484">
    <property type="entry name" value="Glycogen_synth"/>
    <property type="match status" value="1"/>
</dbReference>
<dbReference type="GO" id="GO:0005978">
    <property type="term" value="P:glycogen biosynthetic process"/>
    <property type="evidence" value="ECO:0007669"/>
    <property type="project" value="UniProtKB-UniRule"/>
</dbReference>
<evidence type="ECO:0000256" key="3">
    <source>
        <dbReference type="ARBA" id="ARBA00004964"/>
    </source>
</evidence>
<comment type="function">
    <text evidence="2 11">Synthesizes alpha-1,4-glucan chains using ADP-glucose.</text>
</comment>
<comment type="caution">
    <text evidence="14">The sequence shown here is derived from an EMBL/GenBank/DDBJ whole genome shotgun (WGS) entry which is preliminary data.</text>
</comment>
<dbReference type="EC" id="2.4.1.21" evidence="5 11"/>
<evidence type="ECO:0000256" key="4">
    <source>
        <dbReference type="ARBA" id="ARBA00010281"/>
    </source>
</evidence>
<sequence>MPLKICFVASEIAPLAKTGGLADVAGVLPRHLHALGHEVRVFMPLYSSMSNGVLRDARPVAAAQNVPLALGAHRYSFTILESRLPNSSVPLYLVHCPEVYDRPSIYTSGVDEHLRFLVLQRATLDACQRMQFAPDILHCNDWHTALMPMMLKSVYAWDSLFAATRPVLSIHNIGYQGIFPAGTTYDIGGDVSRLISPETAAGGACNWLREGVRHAHRVTTVSPTYAKEICTPIGGHGLDGVLRSRADGVVGILNGVDYNDWNPATDRYLKHHYSPENLSGKRFTKRSLLDWLNLSVSDSAPLVGVVSRMTVQKGFDLLFDSLPRILETRDMGLVALGSGEPHYENFFVHLQQRFPDRVVFHRGYSEELSHLIEAASDMFLMPSQYEPCGLNQMYSLKYGTAPIVRRTGGLADSVQMWDPATRQGTGVVFNDFDVPAVEWAIHTALDFFKDQDGWTQLMLNGMAQDFSWDRQTGEYVKLYRELTGKWD</sequence>
<dbReference type="PANTHER" id="PTHR45825">
    <property type="entry name" value="GRANULE-BOUND STARCH SYNTHASE 1, CHLOROPLASTIC/AMYLOPLASTIC"/>
    <property type="match status" value="1"/>
</dbReference>
<comment type="similarity">
    <text evidence="4 11">Belongs to the glycosyltransferase 1 family. Bacterial/plant glycogen synthase subfamily.</text>
</comment>
<comment type="catalytic activity">
    <reaction evidence="1 11">
        <text>[(1-&gt;4)-alpha-D-glucosyl](n) + ADP-alpha-D-glucose = [(1-&gt;4)-alpha-D-glucosyl](n+1) + ADP + H(+)</text>
        <dbReference type="Rhea" id="RHEA:18189"/>
        <dbReference type="Rhea" id="RHEA-COMP:9584"/>
        <dbReference type="Rhea" id="RHEA-COMP:9587"/>
        <dbReference type="ChEBI" id="CHEBI:15378"/>
        <dbReference type="ChEBI" id="CHEBI:15444"/>
        <dbReference type="ChEBI" id="CHEBI:57498"/>
        <dbReference type="ChEBI" id="CHEBI:456216"/>
        <dbReference type="EC" id="2.4.1.21"/>
    </reaction>
</comment>
<dbReference type="InterPro" id="IPR011835">
    <property type="entry name" value="GS/SS"/>
</dbReference>
<evidence type="ECO:0000256" key="9">
    <source>
        <dbReference type="ARBA" id="ARBA00023056"/>
    </source>
</evidence>
<name>A0A829Y6Z9_9GAMM</name>
<evidence type="ECO:0000256" key="7">
    <source>
        <dbReference type="ARBA" id="ARBA00022676"/>
    </source>
</evidence>
<evidence type="ECO:0000256" key="2">
    <source>
        <dbReference type="ARBA" id="ARBA00002764"/>
    </source>
</evidence>
<evidence type="ECO:0000259" key="13">
    <source>
        <dbReference type="Pfam" id="PF08323"/>
    </source>
</evidence>
<evidence type="ECO:0000313" key="14">
    <source>
        <dbReference type="EMBL" id="GFE79009.1"/>
    </source>
</evidence>
<dbReference type="InterPro" id="IPR001296">
    <property type="entry name" value="Glyco_trans_1"/>
</dbReference>
<dbReference type="Pfam" id="PF00534">
    <property type="entry name" value="Glycos_transf_1"/>
    <property type="match status" value="1"/>
</dbReference>
<dbReference type="Proteomes" id="UP000445000">
    <property type="component" value="Unassembled WGS sequence"/>
</dbReference>
<dbReference type="InterPro" id="IPR013534">
    <property type="entry name" value="Starch_synth_cat_dom"/>
</dbReference>
<dbReference type="Pfam" id="PF08323">
    <property type="entry name" value="Glyco_transf_5"/>
    <property type="match status" value="1"/>
</dbReference>
<dbReference type="RefSeq" id="WP_161810838.1">
    <property type="nucleotide sequence ID" value="NZ_BLJN01000001.1"/>
</dbReference>
<evidence type="ECO:0000256" key="5">
    <source>
        <dbReference type="ARBA" id="ARBA00012588"/>
    </source>
</evidence>
<reference evidence="15" key="1">
    <citation type="submission" date="2020-01" db="EMBL/GenBank/DDBJ databases">
        <title>'Steroidobacter agaridevorans' sp. nov., agar-degrading bacteria isolated from rhizosphere soils.</title>
        <authorList>
            <person name="Ikenaga M."/>
            <person name="Kataoka M."/>
            <person name="Murouchi A."/>
            <person name="Katsuragi S."/>
            <person name="Sakai M."/>
        </authorList>
    </citation>
    <scope>NUCLEOTIDE SEQUENCE [LARGE SCALE GENOMIC DNA]</scope>
    <source>
        <strain evidence="15">YU21-B</strain>
    </source>
</reference>
<evidence type="ECO:0000256" key="6">
    <source>
        <dbReference type="ARBA" id="ARBA00019935"/>
    </source>
</evidence>
<evidence type="ECO:0000313" key="15">
    <source>
        <dbReference type="Proteomes" id="UP000445000"/>
    </source>
</evidence>